<keyword evidence="10" id="KW-1185">Reference proteome</keyword>
<feature type="transmembrane region" description="Helical" evidence="8">
    <location>
        <begin position="345"/>
        <end position="364"/>
    </location>
</feature>
<feature type="transmembrane region" description="Helical" evidence="8">
    <location>
        <begin position="265"/>
        <end position="294"/>
    </location>
</feature>
<dbReference type="RefSeq" id="WP_216327067.1">
    <property type="nucleotide sequence ID" value="NZ_JAHKRT010000009.1"/>
</dbReference>
<feature type="transmembrane region" description="Helical" evidence="8">
    <location>
        <begin position="183"/>
        <end position="207"/>
    </location>
</feature>
<comment type="caution">
    <text evidence="9">The sequence shown here is derived from an EMBL/GenBank/DDBJ whole genome shotgun (WGS) entry which is preliminary data.</text>
</comment>
<reference evidence="9 10" key="1">
    <citation type="submission" date="2021-06" db="EMBL/GenBank/DDBJ databases">
        <title>Sphingomonas sp. XMGL2, whole genome shotgun sequencing project.</title>
        <authorList>
            <person name="Zhao G."/>
            <person name="Shen L."/>
        </authorList>
    </citation>
    <scope>NUCLEOTIDE SEQUENCE [LARGE SCALE GENOMIC DNA]</scope>
    <source>
        <strain evidence="9 10">XMGL2</strain>
    </source>
</reference>
<evidence type="ECO:0000256" key="4">
    <source>
        <dbReference type="ARBA" id="ARBA00022692"/>
    </source>
</evidence>
<keyword evidence="6 8" id="KW-0472">Membrane</keyword>
<dbReference type="EMBL" id="JAHKRT010000009">
    <property type="protein sequence ID" value="MBU3079252.1"/>
    <property type="molecule type" value="Genomic_DNA"/>
</dbReference>
<evidence type="ECO:0000256" key="8">
    <source>
        <dbReference type="SAM" id="Phobius"/>
    </source>
</evidence>
<keyword evidence="5 8" id="KW-1133">Transmembrane helix</keyword>
<name>A0ABS6BNM7_9SPHN</name>
<protein>
    <submittedName>
        <fullName evidence="9">DUF2029 domain-containing protein</fullName>
    </submittedName>
</protein>
<dbReference type="Proteomes" id="UP000776276">
    <property type="component" value="Unassembled WGS sequence"/>
</dbReference>
<comment type="subcellular location">
    <subcellularLocation>
        <location evidence="1">Cell membrane</location>
        <topology evidence="1">Multi-pass membrane protein</topology>
    </subcellularLocation>
</comment>
<keyword evidence="2" id="KW-1003">Cell membrane</keyword>
<sequence>MRQRLPFQDIASAACLAVAIAYLIAKSTFYDGEGGDFLSYWTAGRIWADGGDPYSGRFMFLARRLFPGSSLAHAGPHGAAPWFYPPQWWLVATPVASLPADVALCVWRAGNALLLVLASVALARALPRAGVPLPGWAMPVFLVVAAFMTPTPMALAAGQSSILIFAGYCLYARGLMLSERITLAFGLFLLLLKPPFGVPAAAALLLLPHGRSALAIAGTATLVGCLPQFAANGVMPTIHGMLANTASYGTYPPNDPFILSGLNQIVVHAFGGGVPASAALLPCVVTSMAAALLLHARNDAGAEGGALTLVLIALTVFFMPLHVYDFVAIAPIAILATAFDWPVRVAAWLGVAICLRPYLLAGLLPAALGNGIAIILTIASLLALTAAALALRDTLPQKG</sequence>
<evidence type="ECO:0000256" key="1">
    <source>
        <dbReference type="ARBA" id="ARBA00004651"/>
    </source>
</evidence>
<accession>A0ABS6BNM7</accession>
<feature type="transmembrane region" description="Helical" evidence="8">
    <location>
        <begin position="306"/>
        <end position="339"/>
    </location>
</feature>
<keyword evidence="4 8" id="KW-0812">Transmembrane</keyword>
<organism evidence="9 10">
    <name type="scientific">Sphingomonas quercus</name>
    <dbReference type="NCBI Taxonomy" id="2842451"/>
    <lineage>
        <taxon>Bacteria</taxon>
        <taxon>Pseudomonadati</taxon>
        <taxon>Pseudomonadota</taxon>
        <taxon>Alphaproteobacteria</taxon>
        <taxon>Sphingomonadales</taxon>
        <taxon>Sphingomonadaceae</taxon>
        <taxon>Sphingomonas</taxon>
    </lineage>
</organism>
<evidence type="ECO:0000256" key="2">
    <source>
        <dbReference type="ARBA" id="ARBA00022475"/>
    </source>
</evidence>
<comment type="similarity">
    <text evidence="7">Belongs to the glycosyltransferase 87 family.</text>
</comment>
<feature type="transmembrane region" description="Helical" evidence="8">
    <location>
        <begin position="106"/>
        <end position="123"/>
    </location>
</feature>
<dbReference type="InterPro" id="IPR018584">
    <property type="entry name" value="GT87"/>
</dbReference>
<evidence type="ECO:0000256" key="5">
    <source>
        <dbReference type="ARBA" id="ARBA00022989"/>
    </source>
</evidence>
<evidence type="ECO:0000256" key="3">
    <source>
        <dbReference type="ARBA" id="ARBA00022679"/>
    </source>
</evidence>
<keyword evidence="3" id="KW-0808">Transferase</keyword>
<evidence type="ECO:0000256" key="7">
    <source>
        <dbReference type="ARBA" id="ARBA00024033"/>
    </source>
</evidence>
<gene>
    <name evidence="9" type="ORF">KOF26_15445</name>
</gene>
<feature type="transmembrane region" description="Helical" evidence="8">
    <location>
        <begin position="154"/>
        <end position="171"/>
    </location>
</feature>
<evidence type="ECO:0000256" key="6">
    <source>
        <dbReference type="ARBA" id="ARBA00023136"/>
    </source>
</evidence>
<dbReference type="Pfam" id="PF09594">
    <property type="entry name" value="GT87"/>
    <property type="match status" value="1"/>
</dbReference>
<feature type="transmembrane region" description="Helical" evidence="8">
    <location>
        <begin position="371"/>
        <end position="391"/>
    </location>
</feature>
<evidence type="ECO:0000313" key="10">
    <source>
        <dbReference type="Proteomes" id="UP000776276"/>
    </source>
</evidence>
<proteinExistence type="inferred from homology"/>
<evidence type="ECO:0000313" key="9">
    <source>
        <dbReference type="EMBL" id="MBU3079252.1"/>
    </source>
</evidence>